<dbReference type="Proteomes" id="UP001055247">
    <property type="component" value="Unassembled WGS sequence"/>
</dbReference>
<dbReference type="EMBL" id="BPQO01000004">
    <property type="protein sequence ID" value="GJD87758.1"/>
    <property type="molecule type" value="Genomic_DNA"/>
</dbReference>
<proteinExistence type="predicted"/>
<comment type="caution">
    <text evidence="1">The sequence shown here is derived from an EMBL/GenBank/DDBJ whole genome shotgun (WGS) entry which is preliminary data.</text>
</comment>
<accession>A0AAV4ZHH0</accession>
<evidence type="ECO:0000313" key="1">
    <source>
        <dbReference type="EMBL" id="GJD87758.1"/>
    </source>
</evidence>
<evidence type="ECO:0000313" key="2">
    <source>
        <dbReference type="Proteomes" id="UP001055247"/>
    </source>
</evidence>
<keyword evidence="2" id="KW-1185">Reference proteome</keyword>
<gene>
    <name evidence="1" type="ORF">BHAOGJBA_1263</name>
</gene>
<sequence>MHTGASLATRGPSLSTIGRIWTVAERSAVADVKARAVDALLAANMTFDRVAFPFALHHRVVVRTVRRGLEGRTHLRSREVADMLEAWAWHHGGAEIYAWQAVALAADAISGRSGLPVPAGLDEAVDARLVDRGLGFVRHVRRIVEAGGV</sequence>
<organism evidence="1 2">
    <name type="scientific">Methylobacterium hispanicum</name>
    <dbReference type="NCBI Taxonomy" id="270350"/>
    <lineage>
        <taxon>Bacteria</taxon>
        <taxon>Pseudomonadati</taxon>
        <taxon>Pseudomonadota</taxon>
        <taxon>Alphaproteobacteria</taxon>
        <taxon>Hyphomicrobiales</taxon>
        <taxon>Methylobacteriaceae</taxon>
        <taxon>Methylobacterium</taxon>
    </lineage>
</organism>
<reference evidence="1" key="1">
    <citation type="journal article" date="2016" name="Front. Microbiol.">
        <title>Genome Sequence of the Piezophilic, Mesophilic Sulfate-Reducing Bacterium Desulfovibrio indicus J2T.</title>
        <authorList>
            <person name="Cao J."/>
            <person name="Maignien L."/>
            <person name="Shao Z."/>
            <person name="Alain K."/>
            <person name="Jebbar M."/>
        </authorList>
    </citation>
    <scope>NUCLEOTIDE SEQUENCE</scope>
    <source>
        <strain evidence="1">DSM 16372</strain>
    </source>
</reference>
<name>A0AAV4ZHH0_9HYPH</name>
<protein>
    <submittedName>
        <fullName evidence="1">Uncharacterized protein</fullName>
    </submittedName>
</protein>
<reference evidence="1" key="2">
    <citation type="submission" date="2021-08" db="EMBL/GenBank/DDBJ databases">
        <authorList>
            <person name="Tani A."/>
            <person name="Ola A."/>
            <person name="Ogura Y."/>
            <person name="Katsura K."/>
            <person name="Hayashi T."/>
        </authorList>
    </citation>
    <scope>NUCLEOTIDE SEQUENCE</scope>
    <source>
        <strain evidence="1">DSM 16372</strain>
    </source>
</reference>
<dbReference type="AlphaFoldDB" id="A0AAV4ZHH0"/>